<keyword evidence="1" id="KW-1133">Transmembrane helix</keyword>
<dbReference type="Proteomes" id="UP000675121">
    <property type="component" value="Unassembled WGS sequence"/>
</dbReference>
<proteinExistence type="predicted"/>
<feature type="transmembrane region" description="Helical" evidence="1">
    <location>
        <begin position="92"/>
        <end position="110"/>
    </location>
</feature>
<keyword evidence="1" id="KW-0812">Transmembrane</keyword>
<feature type="transmembrane region" description="Helical" evidence="1">
    <location>
        <begin position="60"/>
        <end position="80"/>
    </location>
</feature>
<name>A0A9N8N3K9_9BURK</name>
<dbReference type="SUPFAM" id="SSF81324">
    <property type="entry name" value="Voltage-gated potassium channels"/>
    <property type="match status" value="1"/>
</dbReference>
<accession>A0A9N8N3K9</accession>
<dbReference type="EMBL" id="CAJNAS010000021">
    <property type="protein sequence ID" value="CAE6947118.1"/>
    <property type="molecule type" value="Genomic_DNA"/>
</dbReference>
<comment type="caution">
    <text evidence="3">The sequence shown here is derived from an EMBL/GenBank/DDBJ whole genome shotgun (WGS) entry which is preliminary data.</text>
</comment>
<dbReference type="Pfam" id="PF07885">
    <property type="entry name" value="Ion_trans_2"/>
    <property type="match status" value="1"/>
</dbReference>
<keyword evidence="4" id="KW-1185">Reference proteome</keyword>
<sequence>MNDGFRVAGLDGIDPHDGARAVRAWRWLQWILFGASLLAIPAFYLELAVDSPMLHQVGRALYVCMVAGFATSLAWMAHLSRKPRRFLMRNRYDVLIAVGAGASVAWGITPWSSLEWVLRILFMGLVAARIVVSLRGFFSPNRLFLLLATAAALLASAGAGFYWLEPGVHTYAEGVWLAFESSATVGYGDMAPTTPASRVFAAFVVLLGYGLLSLVFASIAAIFVEQEERLLRREMHRDIKTLQAEIASLRREVCSLGAKAHVDDGSAERDPTSDAHD</sequence>
<feature type="domain" description="Potassium channel" evidence="2">
    <location>
        <begin position="154"/>
        <end position="224"/>
    </location>
</feature>
<feature type="transmembrane region" description="Helical" evidence="1">
    <location>
        <begin position="27"/>
        <end position="45"/>
    </location>
</feature>
<reference evidence="3" key="1">
    <citation type="submission" date="2021-02" db="EMBL/GenBank/DDBJ databases">
        <authorList>
            <person name="Vanwijnsberghe S."/>
        </authorList>
    </citation>
    <scope>NUCLEOTIDE SEQUENCE</scope>
    <source>
        <strain evidence="3">R-70211</strain>
    </source>
</reference>
<dbReference type="RefSeq" id="WP_201079806.1">
    <property type="nucleotide sequence ID" value="NZ_CAJNAS010000021.1"/>
</dbReference>
<protein>
    <recommendedName>
        <fullName evidence="2">Potassium channel domain-containing protein</fullName>
    </recommendedName>
</protein>
<feature type="transmembrane region" description="Helical" evidence="1">
    <location>
        <begin position="199"/>
        <end position="224"/>
    </location>
</feature>
<keyword evidence="1" id="KW-0472">Membrane</keyword>
<feature type="transmembrane region" description="Helical" evidence="1">
    <location>
        <begin position="116"/>
        <end position="132"/>
    </location>
</feature>
<organism evidence="3 4">
    <name type="scientific">Paraburkholderia domus</name>
    <dbReference type="NCBI Taxonomy" id="2793075"/>
    <lineage>
        <taxon>Bacteria</taxon>
        <taxon>Pseudomonadati</taxon>
        <taxon>Pseudomonadota</taxon>
        <taxon>Betaproteobacteria</taxon>
        <taxon>Burkholderiales</taxon>
        <taxon>Burkholderiaceae</taxon>
        <taxon>Paraburkholderia</taxon>
    </lineage>
</organism>
<feature type="transmembrane region" description="Helical" evidence="1">
    <location>
        <begin position="144"/>
        <end position="164"/>
    </location>
</feature>
<dbReference type="InterPro" id="IPR013099">
    <property type="entry name" value="K_chnl_dom"/>
</dbReference>
<dbReference type="AlphaFoldDB" id="A0A9N8N3K9"/>
<dbReference type="Gene3D" id="1.10.287.70">
    <property type="match status" value="1"/>
</dbReference>
<evidence type="ECO:0000313" key="4">
    <source>
        <dbReference type="Proteomes" id="UP000675121"/>
    </source>
</evidence>
<evidence type="ECO:0000259" key="2">
    <source>
        <dbReference type="Pfam" id="PF07885"/>
    </source>
</evidence>
<evidence type="ECO:0000256" key="1">
    <source>
        <dbReference type="SAM" id="Phobius"/>
    </source>
</evidence>
<evidence type="ECO:0000313" key="3">
    <source>
        <dbReference type="EMBL" id="CAE6947118.1"/>
    </source>
</evidence>
<gene>
    <name evidence="3" type="ORF">R70211_06037</name>
</gene>